<evidence type="ECO:0000313" key="3">
    <source>
        <dbReference type="EnsemblMetazoa" id="G20861.1:cds"/>
    </source>
</evidence>
<proteinExistence type="predicted"/>
<keyword evidence="4" id="KW-1185">Reference proteome</keyword>
<name>A0A8W8JUA4_MAGGI</name>
<feature type="compositionally biased region" description="Low complexity" evidence="1">
    <location>
        <begin position="98"/>
        <end position="114"/>
    </location>
</feature>
<feature type="region of interest" description="Disordered" evidence="1">
    <location>
        <begin position="95"/>
        <end position="141"/>
    </location>
</feature>
<reference evidence="3" key="1">
    <citation type="submission" date="2022-08" db="UniProtKB">
        <authorList>
            <consortium name="EnsemblMetazoa"/>
        </authorList>
    </citation>
    <scope>IDENTIFICATION</scope>
    <source>
        <strain evidence="3">05x7-T-G4-1.051#20</strain>
    </source>
</reference>
<feature type="compositionally biased region" description="Low complexity" evidence="1">
    <location>
        <begin position="124"/>
        <end position="141"/>
    </location>
</feature>
<protein>
    <submittedName>
        <fullName evidence="3">Uncharacterized protein</fullName>
    </submittedName>
</protein>
<sequence length="264" mass="28841">MLITVGRLALIFLLATMIDNGFSGYIAKQVKEEVGQITSPMKNCTLGIDISAREILIWPSGFEIKLQSTQTKSEDLISLYCGESLRKFLNPESISPKSTVTSSTGTSSEPTTASNFVTEELSSVQPTTTNKTPNVPVQTTTERPATEKIVIITSELTVGPSSQAEENYNSAHSKSRVVERALCVCKSRFRCIHKSGGMLLFTPAKSVQIITAVFKLQNLCMDIKLPVDDMELNFHPDQGVPEPGANADTAGLTIRQRLIQRFAI</sequence>
<organism evidence="3 4">
    <name type="scientific">Magallana gigas</name>
    <name type="common">Pacific oyster</name>
    <name type="synonym">Crassostrea gigas</name>
    <dbReference type="NCBI Taxonomy" id="29159"/>
    <lineage>
        <taxon>Eukaryota</taxon>
        <taxon>Metazoa</taxon>
        <taxon>Spiralia</taxon>
        <taxon>Lophotrochozoa</taxon>
        <taxon>Mollusca</taxon>
        <taxon>Bivalvia</taxon>
        <taxon>Autobranchia</taxon>
        <taxon>Pteriomorphia</taxon>
        <taxon>Ostreida</taxon>
        <taxon>Ostreoidea</taxon>
        <taxon>Ostreidae</taxon>
        <taxon>Magallana</taxon>
    </lineage>
</organism>
<dbReference type="Proteomes" id="UP000005408">
    <property type="component" value="Unassembled WGS sequence"/>
</dbReference>
<dbReference type="EnsemblMetazoa" id="G20861.1">
    <property type="protein sequence ID" value="G20861.1:cds"/>
    <property type="gene ID" value="G20861"/>
</dbReference>
<evidence type="ECO:0000313" key="4">
    <source>
        <dbReference type="Proteomes" id="UP000005408"/>
    </source>
</evidence>
<feature type="signal peptide" evidence="2">
    <location>
        <begin position="1"/>
        <end position="23"/>
    </location>
</feature>
<dbReference type="AlphaFoldDB" id="A0A8W8JUA4"/>
<keyword evidence="2" id="KW-0732">Signal</keyword>
<evidence type="ECO:0000256" key="2">
    <source>
        <dbReference type="SAM" id="SignalP"/>
    </source>
</evidence>
<feature type="chain" id="PRO_5036479299" evidence="2">
    <location>
        <begin position="24"/>
        <end position="264"/>
    </location>
</feature>
<evidence type="ECO:0000256" key="1">
    <source>
        <dbReference type="SAM" id="MobiDB-lite"/>
    </source>
</evidence>
<accession>A0A8W8JUA4</accession>